<sequence>MSAQALVRRLAPGDWQAYRALRLRALEGAPEAFGATLDEALARPLEDWAARLAQASVSGIDCPLVAEAPGRPGTLAGLLWARVDDDDPGTVNLYQMWVAPEWRGQGMAAGLLAAALGWARDRGARTVGLGVNCANAAALALYRRAGFSILGEAYPMPGTPGRMEFAMRLALDAPGRGNRPGQPAGGGQA</sequence>
<reference evidence="4 5" key="1">
    <citation type="submission" date="2021-07" db="EMBL/GenBank/DDBJ databases">
        <title>Characterization of Violacein-producing bacteria and related species.</title>
        <authorList>
            <person name="Wilson H.S."/>
            <person name="De Leon M.E."/>
        </authorList>
    </citation>
    <scope>NUCLEOTIDE SEQUENCE [LARGE SCALE GENOMIC DNA]</scope>
    <source>
        <strain evidence="4 5">HSC-2F05</strain>
    </source>
</reference>
<keyword evidence="2 4" id="KW-0012">Acyltransferase</keyword>
<dbReference type="PANTHER" id="PTHR43877">
    <property type="entry name" value="AMINOALKYLPHOSPHONATE N-ACETYLTRANSFERASE-RELATED-RELATED"/>
    <property type="match status" value="1"/>
</dbReference>
<evidence type="ECO:0000259" key="3">
    <source>
        <dbReference type="PROSITE" id="PS51186"/>
    </source>
</evidence>
<proteinExistence type="predicted"/>
<name>A0ABS7YB92_9BURK</name>
<dbReference type="EMBL" id="JAHYBX010000005">
    <property type="protein sequence ID" value="MCA1856958.1"/>
    <property type="molecule type" value="Genomic_DNA"/>
</dbReference>
<evidence type="ECO:0000256" key="1">
    <source>
        <dbReference type="ARBA" id="ARBA00022679"/>
    </source>
</evidence>
<gene>
    <name evidence="4" type="ORF">LE190_13630</name>
</gene>
<dbReference type="GO" id="GO:0016746">
    <property type="term" value="F:acyltransferase activity"/>
    <property type="evidence" value="ECO:0007669"/>
    <property type="project" value="UniProtKB-KW"/>
</dbReference>
<dbReference type="InterPro" id="IPR050832">
    <property type="entry name" value="Bact_Acetyltransf"/>
</dbReference>
<dbReference type="InterPro" id="IPR000182">
    <property type="entry name" value="GNAT_dom"/>
</dbReference>
<evidence type="ECO:0000256" key="2">
    <source>
        <dbReference type="ARBA" id="ARBA00023315"/>
    </source>
</evidence>
<keyword evidence="1 4" id="KW-0808">Transferase</keyword>
<dbReference type="EC" id="2.3.1.-" evidence="4"/>
<dbReference type="InterPro" id="IPR016181">
    <property type="entry name" value="Acyl_CoA_acyltransferase"/>
</dbReference>
<dbReference type="Proteomes" id="UP001198602">
    <property type="component" value="Unassembled WGS sequence"/>
</dbReference>
<protein>
    <submittedName>
        <fullName evidence="4">GNAT family N-acetyltransferase</fullName>
        <ecNumber evidence="4">2.3.1.-</ecNumber>
    </submittedName>
</protein>
<dbReference type="PROSITE" id="PS51186">
    <property type="entry name" value="GNAT"/>
    <property type="match status" value="1"/>
</dbReference>
<accession>A0ABS7YB92</accession>
<dbReference type="RefSeq" id="WP_225239212.1">
    <property type="nucleotide sequence ID" value="NZ_JAHYBX010000005.1"/>
</dbReference>
<dbReference type="SUPFAM" id="SSF55729">
    <property type="entry name" value="Acyl-CoA N-acyltransferases (Nat)"/>
    <property type="match status" value="1"/>
</dbReference>
<keyword evidence="5" id="KW-1185">Reference proteome</keyword>
<comment type="caution">
    <text evidence="4">The sequence shown here is derived from an EMBL/GenBank/DDBJ whole genome shotgun (WGS) entry which is preliminary data.</text>
</comment>
<organism evidence="4 5">
    <name type="scientific">Massilia hydrophila</name>
    <dbReference type="NCBI Taxonomy" id="3044279"/>
    <lineage>
        <taxon>Bacteria</taxon>
        <taxon>Pseudomonadati</taxon>
        <taxon>Pseudomonadota</taxon>
        <taxon>Betaproteobacteria</taxon>
        <taxon>Burkholderiales</taxon>
        <taxon>Oxalobacteraceae</taxon>
        <taxon>Telluria group</taxon>
        <taxon>Massilia</taxon>
    </lineage>
</organism>
<evidence type="ECO:0000313" key="5">
    <source>
        <dbReference type="Proteomes" id="UP001198602"/>
    </source>
</evidence>
<evidence type="ECO:0000313" key="4">
    <source>
        <dbReference type="EMBL" id="MCA1856958.1"/>
    </source>
</evidence>
<feature type="domain" description="N-acetyltransferase" evidence="3">
    <location>
        <begin position="5"/>
        <end position="172"/>
    </location>
</feature>
<dbReference type="Gene3D" id="3.40.630.30">
    <property type="match status" value="1"/>
</dbReference>
<dbReference type="Pfam" id="PF00583">
    <property type="entry name" value="Acetyltransf_1"/>
    <property type="match status" value="1"/>
</dbReference>